<evidence type="ECO:0000313" key="2">
    <source>
        <dbReference type="EMBL" id="KAF9590684.1"/>
    </source>
</evidence>
<dbReference type="Proteomes" id="UP000631114">
    <property type="component" value="Unassembled WGS sequence"/>
</dbReference>
<feature type="compositionally biased region" description="Basic and acidic residues" evidence="1">
    <location>
        <begin position="66"/>
        <end position="75"/>
    </location>
</feature>
<dbReference type="EMBL" id="JADFTS010000009">
    <property type="protein sequence ID" value="KAF9590684.1"/>
    <property type="molecule type" value="Genomic_DNA"/>
</dbReference>
<gene>
    <name evidence="2" type="ORF">IFM89_036176</name>
</gene>
<dbReference type="AlphaFoldDB" id="A0A835H087"/>
<evidence type="ECO:0000313" key="3">
    <source>
        <dbReference type="Proteomes" id="UP000631114"/>
    </source>
</evidence>
<organism evidence="2 3">
    <name type="scientific">Coptis chinensis</name>
    <dbReference type="NCBI Taxonomy" id="261450"/>
    <lineage>
        <taxon>Eukaryota</taxon>
        <taxon>Viridiplantae</taxon>
        <taxon>Streptophyta</taxon>
        <taxon>Embryophyta</taxon>
        <taxon>Tracheophyta</taxon>
        <taxon>Spermatophyta</taxon>
        <taxon>Magnoliopsida</taxon>
        <taxon>Ranunculales</taxon>
        <taxon>Ranunculaceae</taxon>
        <taxon>Coptidoideae</taxon>
        <taxon>Coptis</taxon>
    </lineage>
</organism>
<accession>A0A835H087</accession>
<feature type="non-terminal residue" evidence="2">
    <location>
        <position position="75"/>
    </location>
</feature>
<proteinExistence type="predicted"/>
<protein>
    <submittedName>
        <fullName evidence="2">Uncharacterized protein</fullName>
    </submittedName>
</protein>
<keyword evidence="3" id="KW-1185">Reference proteome</keyword>
<reference evidence="2 3" key="1">
    <citation type="submission" date="2020-10" db="EMBL/GenBank/DDBJ databases">
        <title>The Coptis chinensis genome and diversification of protoberbering-type alkaloids.</title>
        <authorList>
            <person name="Wang B."/>
            <person name="Shu S."/>
            <person name="Song C."/>
            <person name="Liu Y."/>
        </authorList>
    </citation>
    <scope>NUCLEOTIDE SEQUENCE [LARGE SCALE GENOMIC DNA]</scope>
    <source>
        <strain evidence="2">HL-2020</strain>
        <tissue evidence="2">Leaf</tissue>
    </source>
</reference>
<evidence type="ECO:0000256" key="1">
    <source>
        <dbReference type="SAM" id="MobiDB-lite"/>
    </source>
</evidence>
<name>A0A835H087_9MAGN</name>
<comment type="caution">
    <text evidence="2">The sequence shown here is derived from an EMBL/GenBank/DDBJ whole genome shotgun (WGS) entry which is preliminary data.</text>
</comment>
<sequence length="75" mass="8836">MASLERQFAPESNNTKIQRWQRKLGMMTKLKLRTKMFLLRCLATLANKVEENNKDGDEETNSKLGALERIKRQRQ</sequence>
<feature type="region of interest" description="Disordered" evidence="1">
    <location>
        <begin position="49"/>
        <end position="75"/>
    </location>
</feature>